<accession>A0A0F9D6K7</accession>
<feature type="non-terminal residue" evidence="1">
    <location>
        <position position="405"/>
    </location>
</feature>
<protein>
    <submittedName>
        <fullName evidence="1">Uncharacterized protein</fullName>
    </submittedName>
</protein>
<gene>
    <name evidence="1" type="ORF">LCGC14_2316690</name>
</gene>
<organism evidence="1">
    <name type="scientific">marine sediment metagenome</name>
    <dbReference type="NCBI Taxonomy" id="412755"/>
    <lineage>
        <taxon>unclassified sequences</taxon>
        <taxon>metagenomes</taxon>
        <taxon>ecological metagenomes</taxon>
    </lineage>
</organism>
<dbReference type="AlphaFoldDB" id="A0A0F9D6K7"/>
<dbReference type="EMBL" id="LAZR01032998">
    <property type="protein sequence ID" value="KKL49321.1"/>
    <property type="molecule type" value="Genomic_DNA"/>
</dbReference>
<sequence>MSEVTSALGFDGIILRIAREAGVAYHGVLGKNKAVVPVNRYDLTECIEIANDGIRRFIADSPPKGWKWQSRILSLALKSSRVSGTVDSASTTTIVDATLATASGIVDSASATTIVDATLSATYTSDDDLNGKYCYILTGTGAGSYAAITDYTAATGTITVADWLTSRGLPGGTDPVGTDTFAISDYKVQIGDYCYITAGTGKGSWAIITAFTGATGTVTVADWLTEQGNPAGTDPTAGSSFAITQVETIGGDIARYPLPEYFSGEIDGQIRYEKDSNHGSPIDWRDESFIRSHRSISVISGYPRYAAIRQLEHGITFGPKRRFEIIFDPEPSADEVVEFPYTAHFNDLQLESAAVTTFSSEVTTCSALANLYPNDYFNGWVIKVVSGTGTGSYAAVTDYVGSTGA</sequence>
<proteinExistence type="predicted"/>
<name>A0A0F9D6K7_9ZZZZ</name>
<comment type="caution">
    <text evidence="1">The sequence shown here is derived from an EMBL/GenBank/DDBJ whole genome shotgun (WGS) entry which is preliminary data.</text>
</comment>
<reference evidence="1" key="1">
    <citation type="journal article" date="2015" name="Nature">
        <title>Complex archaea that bridge the gap between prokaryotes and eukaryotes.</title>
        <authorList>
            <person name="Spang A."/>
            <person name="Saw J.H."/>
            <person name="Jorgensen S.L."/>
            <person name="Zaremba-Niedzwiedzka K."/>
            <person name="Martijn J."/>
            <person name="Lind A.E."/>
            <person name="van Eijk R."/>
            <person name="Schleper C."/>
            <person name="Guy L."/>
            <person name="Ettema T.J."/>
        </authorList>
    </citation>
    <scope>NUCLEOTIDE SEQUENCE</scope>
</reference>
<evidence type="ECO:0000313" key="1">
    <source>
        <dbReference type="EMBL" id="KKL49321.1"/>
    </source>
</evidence>